<organism evidence="1 2">
    <name type="scientific">Geopseudomonas sagittaria</name>
    <dbReference type="NCBI Taxonomy" id="1135990"/>
    <lineage>
        <taxon>Bacteria</taxon>
        <taxon>Pseudomonadati</taxon>
        <taxon>Pseudomonadota</taxon>
        <taxon>Gammaproteobacteria</taxon>
        <taxon>Pseudomonadales</taxon>
        <taxon>Pseudomonadaceae</taxon>
        <taxon>Geopseudomonas</taxon>
    </lineage>
</organism>
<name>A0A1I5YM87_9GAMM</name>
<evidence type="ECO:0000313" key="2">
    <source>
        <dbReference type="Proteomes" id="UP000243084"/>
    </source>
</evidence>
<reference evidence="2" key="1">
    <citation type="submission" date="2016-10" db="EMBL/GenBank/DDBJ databases">
        <authorList>
            <person name="Varghese N."/>
            <person name="Submissions S."/>
        </authorList>
    </citation>
    <scope>NUCLEOTIDE SEQUENCE [LARGE SCALE GENOMIC DNA]</scope>
    <source>
        <strain evidence="2">JCM 18195</strain>
    </source>
</reference>
<dbReference type="OrthoDB" id="9133049at2"/>
<dbReference type="Proteomes" id="UP000243084">
    <property type="component" value="Unassembled WGS sequence"/>
</dbReference>
<gene>
    <name evidence="1" type="ORF">SAMN05216229_12235</name>
</gene>
<dbReference type="EMBL" id="FOXM01000022">
    <property type="protein sequence ID" value="SFQ45017.1"/>
    <property type="molecule type" value="Genomic_DNA"/>
</dbReference>
<dbReference type="RefSeq" id="WP_139231092.1">
    <property type="nucleotide sequence ID" value="NZ_FOXM01000022.1"/>
</dbReference>
<dbReference type="AlphaFoldDB" id="A0A1I5YM87"/>
<proteinExistence type="predicted"/>
<accession>A0A1I5YM87</accession>
<sequence>MNRKAWLALMVAAVASQSYGMSEERGLVSIELEASPQNTAEIGRATLVAERGRTAIVFALSGAPSHVTVPLHYYTYIYPGSCKALGAQPAYDMNNVVRVESFGHLSKRVPVALEQLRGGNYSIVVRSSPADGRLDLFCGEII</sequence>
<protein>
    <submittedName>
        <fullName evidence="1">Uncharacterized protein</fullName>
    </submittedName>
</protein>
<keyword evidence="2" id="KW-1185">Reference proteome</keyword>
<evidence type="ECO:0000313" key="1">
    <source>
        <dbReference type="EMBL" id="SFQ45017.1"/>
    </source>
</evidence>